<proteinExistence type="predicted"/>
<dbReference type="PANTHER" id="PTHR44590:SF3">
    <property type="entry name" value="CARBOXYLESTERASE TYPE B DOMAIN-CONTAINING PROTEIN"/>
    <property type="match status" value="1"/>
</dbReference>
<comment type="caution">
    <text evidence="3">The sequence shown here is derived from an EMBL/GenBank/DDBJ whole genome shotgun (WGS) entry which is preliminary data.</text>
</comment>
<evidence type="ECO:0000256" key="1">
    <source>
        <dbReference type="SAM" id="Phobius"/>
    </source>
</evidence>
<feature type="transmembrane region" description="Helical" evidence="1">
    <location>
        <begin position="39"/>
        <end position="57"/>
    </location>
</feature>
<gene>
    <name evidence="3" type="ORF">CBOVIS_LOCUS5419</name>
</gene>
<keyword evidence="1" id="KW-1133">Transmembrane helix</keyword>
<protein>
    <recommendedName>
        <fullName evidence="2">Carboxylesterase type B domain-containing protein</fullName>
    </recommendedName>
</protein>
<dbReference type="PANTHER" id="PTHR44590">
    <property type="entry name" value="CARBOXYLIC ESTER HYDROLASE-RELATED"/>
    <property type="match status" value="1"/>
</dbReference>
<evidence type="ECO:0000259" key="2">
    <source>
        <dbReference type="Pfam" id="PF00135"/>
    </source>
</evidence>
<dbReference type="Gene3D" id="3.40.50.1820">
    <property type="entry name" value="alpha/beta hydrolase"/>
    <property type="match status" value="1"/>
</dbReference>
<evidence type="ECO:0000313" key="4">
    <source>
        <dbReference type="Proteomes" id="UP000494206"/>
    </source>
</evidence>
<accession>A0A8S1EL91</accession>
<reference evidence="3 4" key="1">
    <citation type="submission" date="2020-04" db="EMBL/GenBank/DDBJ databases">
        <authorList>
            <person name="Laetsch R D."/>
            <person name="Stevens L."/>
            <person name="Kumar S."/>
            <person name="Blaxter L. M."/>
        </authorList>
    </citation>
    <scope>NUCLEOTIDE SEQUENCE [LARGE SCALE GENOMIC DNA]</scope>
</reference>
<dbReference type="Proteomes" id="UP000494206">
    <property type="component" value="Unassembled WGS sequence"/>
</dbReference>
<name>A0A8S1EL91_9PELO</name>
<sequence length="616" mass="69414">MVLVRSSVDSGDRRQIQLANIREVSFPQSLRQVKAHFSAGIRAILVVMLISGAWLAMESISKRSVEMSDEYPPSRRVNTTYGPIEGRRLIYKGDRHVDAFQGIPYAAPPVGDLRFALPQAHEKWTSVRETKKFGNRGIQIDQEANKSKYEQFPQGEDNLSLNVFTPVWEPSSKNGFPVLVFIHGGGFVIDSAVKYGDLSICKGLVMKDVVVVTVQYRLGFLGFWTTGDEEFPDNLALHDMTFALKWIRDNIAAFNGDAENITLMGQSAGGVSVDLLSISPVSRDLFHKVIPMGGSASNAFAIHNTPLSSCRTRAKKMGVFDDGDSKELIEKLRKVPAEKFAAAMVVSLFEKTEDEQCLIGPKYDHVFLPKPIKQLRKEAPVKPRLVGCSRSEGLMLYTPNINKEHPVHQIREDLKSTIPEKFFPTTAKHHQKEIMKRLIDPSKDLKNLTKDEWIRAIIEIRGDNFIHIGIQKNVLDVLEATPDAPIYFYSFEYSNPKANEAIGGIFPFYDATHCTDISYVVGSHIVGQFEWNDDDLKMIDVTTRLWTNFAKYGDPNGRTEKERNVLNGVQWLPATAENPQLNLALSLTPRMDTQYKKGRPHYVAQLRQKTMITPFI</sequence>
<feature type="domain" description="Carboxylesterase type B" evidence="2">
    <location>
        <begin position="75"/>
        <end position="600"/>
    </location>
</feature>
<evidence type="ECO:0000313" key="3">
    <source>
        <dbReference type="EMBL" id="CAB3402866.1"/>
    </source>
</evidence>
<keyword evidence="4" id="KW-1185">Reference proteome</keyword>
<dbReference type="AlphaFoldDB" id="A0A8S1EL91"/>
<dbReference type="SUPFAM" id="SSF53474">
    <property type="entry name" value="alpha/beta-Hydrolases"/>
    <property type="match status" value="1"/>
</dbReference>
<keyword evidence="1" id="KW-0472">Membrane</keyword>
<dbReference type="Pfam" id="PF00135">
    <property type="entry name" value="COesterase"/>
    <property type="match status" value="1"/>
</dbReference>
<dbReference type="OrthoDB" id="3200163at2759"/>
<dbReference type="InterPro" id="IPR002018">
    <property type="entry name" value="CarbesteraseB"/>
</dbReference>
<dbReference type="EMBL" id="CADEPM010000003">
    <property type="protein sequence ID" value="CAB3402866.1"/>
    <property type="molecule type" value="Genomic_DNA"/>
</dbReference>
<keyword evidence="1" id="KW-0812">Transmembrane</keyword>
<organism evidence="3 4">
    <name type="scientific">Caenorhabditis bovis</name>
    <dbReference type="NCBI Taxonomy" id="2654633"/>
    <lineage>
        <taxon>Eukaryota</taxon>
        <taxon>Metazoa</taxon>
        <taxon>Ecdysozoa</taxon>
        <taxon>Nematoda</taxon>
        <taxon>Chromadorea</taxon>
        <taxon>Rhabditida</taxon>
        <taxon>Rhabditina</taxon>
        <taxon>Rhabditomorpha</taxon>
        <taxon>Rhabditoidea</taxon>
        <taxon>Rhabditidae</taxon>
        <taxon>Peloderinae</taxon>
        <taxon>Caenorhabditis</taxon>
    </lineage>
</organism>
<dbReference type="InterPro" id="IPR029058">
    <property type="entry name" value="AB_hydrolase_fold"/>
</dbReference>